<dbReference type="STRING" id="33033.NW74_05925"/>
<evidence type="ECO:0000313" key="1">
    <source>
        <dbReference type="EMBL" id="AIZ36904.1"/>
    </source>
</evidence>
<dbReference type="KEGG" id="pmic:NW74_05925"/>
<reference evidence="2" key="2">
    <citation type="submission" date="2022-07" db="EMBL/GenBank/DDBJ databases">
        <title>Parvimonas micra travels from the subgingival sulcus of the human oral cavity to the colorectal adenocarcinoma.</title>
        <authorList>
            <person name="Conde-Perez K."/>
            <person name="Buetas E."/>
            <person name="Aja-Macaya P."/>
            <person name="Martin-De Arribas E."/>
            <person name="Iglesias-Corras I."/>
            <person name="Trigo-Tasende N."/>
            <person name="Nasser-Ali M."/>
            <person name="Estevez L.S."/>
            <person name="Rumbo-Feal S."/>
            <person name="Otero-Alen B."/>
            <person name="Noguera J.F."/>
            <person name="Concha A."/>
            <person name="Pardinas-Lopez S."/>
            <person name="Carda-Dieguez M."/>
            <person name="Gomez-Randulfe I."/>
            <person name="Martinez-Lago N."/>
            <person name="Ladra S."/>
            <person name="Aparicio L.A."/>
            <person name="Bou G."/>
            <person name="Mira A."/>
            <person name="Vallejo J.A."/>
            <person name="Poza M."/>
        </authorList>
    </citation>
    <scope>NUCLEOTIDE SEQUENCE</scope>
    <source>
        <strain evidence="2">PM102KC-G-1</strain>
    </source>
</reference>
<accession>A0A0B4S2Z3</accession>
<dbReference type="AlphaFoldDB" id="A0A0B4S2Z3"/>
<evidence type="ECO:0000313" key="3">
    <source>
        <dbReference type="Proteomes" id="UP000031386"/>
    </source>
</evidence>
<dbReference type="Proteomes" id="UP000031386">
    <property type="component" value="Chromosome"/>
</dbReference>
<evidence type="ECO:0000313" key="2">
    <source>
        <dbReference type="EMBL" id="WBB31250.1"/>
    </source>
</evidence>
<organism evidence="1 3">
    <name type="scientific">Parvimonas micra</name>
    <dbReference type="NCBI Taxonomy" id="33033"/>
    <lineage>
        <taxon>Bacteria</taxon>
        <taxon>Bacillati</taxon>
        <taxon>Bacillota</taxon>
        <taxon>Tissierellia</taxon>
        <taxon>Tissierellales</taxon>
        <taxon>Peptoniphilaceae</taxon>
        <taxon>Parvimonas</taxon>
    </lineage>
</organism>
<dbReference type="EMBL" id="CP101412">
    <property type="protein sequence ID" value="WBB31250.1"/>
    <property type="molecule type" value="Genomic_DNA"/>
</dbReference>
<keyword evidence="3" id="KW-1185">Reference proteome</keyword>
<name>A0A0B4S2Z3_9FIRM</name>
<gene>
    <name evidence="2" type="ORF">NM222_01900</name>
    <name evidence="1" type="ORF">NW74_05925</name>
</gene>
<dbReference type="Proteomes" id="UP001210690">
    <property type="component" value="Chromosome"/>
</dbReference>
<sequence>MHPMLQKHVDSGYMKEEHGLYIEEAIAKGETLIISGHRSAGIRPFMAAIMAVAKGSHKTAQVKDEAGIEAASDVDYILIPALTEENCESMVQAAFNKKGMGTITFKETELKYSMMKIMKVQAKEVGDLSKVVHLIECRKLDGIPHLINFSKMTYDEKGKVKREDLLSCEDYE</sequence>
<dbReference type="RefSeq" id="WP_041954406.1">
    <property type="nucleotide sequence ID" value="NZ_CP009761.1"/>
</dbReference>
<proteinExistence type="predicted"/>
<dbReference type="OrthoDB" id="2138703at2"/>
<protein>
    <submittedName>
        <fullName evidence="1">Uncharacterized protein</fullName>
    </submittedName>
</protein>
<reference evidence="1 3" key="1">
    <citation type="submission" date="2014-10" db="EMBL/GenBank/DDBJ databases">
        <title>Complete genome sequence of Parvimonas micra KCOM 1535 (= ChDC B708).</title>
        <authorList>
            <person name="Kook J.-K."/>
            <person name="Park S.-N."/>
            <person name="Lim Y.K."/>
            <person name="Roh H."/>
        </authorList>
    </citation>
    <scope>NUCLEOTIDE SEQUENCE [LARGE SCALE GENOMIC DNA]</scope>
    <source>
        <strain evidence="1">KCOM 1535</strain>
        <strain evidence="3">KCOM 1535 / ChDC B708</strain>
    </source>
</reference>
<dbReference type="EMBL" id="CP009761">
    <property type="protein sequence ID" value="AIZ36904.1"/>
    <property type="molecule type" value="Genomic_DNA"/>
</dbReference>